<dbReference type="InterPro" id="IPR036812">
    <property type="entry name" value="NAD(P)_OxRdtase_dom_sf"/>
</dbReference>
<dbReference type="Pfam" id="PF00248">
    <property type="entry name" value="Aldo_ket_red"/>
    <property type="match status" value="1"/>
</dbReference>
<proteinExistence type="inferred from homology"/>
<name>A0A165KRE4_9APHY</name>
<dbReference type="STRING" id="1314783.A0A165KRE4"/>
<dbReference type="SUPFAM" id="SSF51430">
    <property type="entry name" value="NAD(P)-linked oxidoreductase"/>
    <property type="match status" value="1"/>
</dbReference>
<evidence type="ECO:0000259" key="4">
    <source>
        <dbReference type="Pfam" id="PF00248"/>
    </source>
</evidence>
<dbReference type="OrthoDB" id="48988at2759"/>
<evidence type="ECO:0000256" key="2">
    <source>
        <dbReference type="ARBA" id="ARBA00038157"/>
    </source>
</evidence>
<feature type="region of interest" description="Disordered" evidence="3">
    <location>
        <begin position="378"/>
        <end position="400"/>
    </location>
</feature>
<dbReference type="Gene3D" id="3.20.20.100">
    <property type="entry name" value="NADP-dependent oxidoreductase domain"/>
    <property type="match status" value="1"/>
</dbReference>
<accession>A0A165KRE4</accession>
<keyword evidence="6" id="KW-1185">Reference proteome</keyword>
<feature type="domain" description="NADP-dependent oxidoreductase" evidence="4">
    <location>
        <begin position="29"/>
        <end position="339"/>
    </location>
</feature>
<reference evidence="5 6" key="1">
    <citation type="journal article" date="2016" name="Mol. Biol. Evol.">
        <title>Comparative Genomics of Early-Diverging Mushroom-Forming Fungi Provides Insights into the Origins of Lignocellulose Decay Capabilities.</title>
        <authorList>
            <person name="Nagy L.G."/>
            <person name="Riley R."/>
            <person name="Tritt A."/>
            <person name="Adam C."/>
            <person name="Daum C."/>
            <person name="Floudas D."/>
            <person name="Sun H."/>
            <person name="Yadav J.S."/>
            <person name="Pangilinan J."/>
            <person name="Larsson K.H."/>
            <person name="Matsuura K."/>
            <person name="Barry K."/>
            <person name="Labutti K."/>
            <person name="Kuo R."/>
            <person name="Ohm R.A."/>
            <person name="Bhattacharya S.S."/>
            <person name="Shirouzu T."/>
            <person name="Yoshinaga Y."/>
            <person name="Martin F.M."/>
            <person name="Grigoriev I.V."/>
            <person name="Hibbett D.S."/>
        </authorList>
    </citation>
    <scope>NUCLEOTIDE SEQUENCE [LARGE SCALE GENOMIC DNA]</scope>
    <source>
        <strain evidence="5 6">L-15889</strain>
    </source>
</reference>
<evidence type="ECO:0000313" key="6">
    <source>
        <dbReference type="Proteomes" id="UP000076727"/>
    </source>
</evidence>
<organism evidence="5 6">
    <name type="scientific">Daedalea quercina L-15889</name>
    <dbReference type="NCBI Taxonomy" id="1314783"/>
    <lineage>
        <taxon>Eukaryota</taxon>
        <taxon>Fungi</taxon>
        <taxon>Dikarya</taxon>
        <taxon>Basidiomycota</taxon>
        <taxon>Agaricomycotina</taxon>
        <taxon>Agaricomycetes</taxon>
        <taxon>Polyporales</taxon>
        <taxon>Fomitopsis</taxon>
    </lineage>
</organism>
<dbReference type="Proteomes" id="UP000076727">
    <property type="component" value="Unassembled WGS sequence"/>
</dbReference>
<dbReference type="AlphaFoldDB" id="A0A165KRE4"/>
<gene>
    <name evidence="5" type="ORF">DAEQUDRAFT_733783</name>
</gene>
<feature type="compositionally biased region" description="Polar residues" evidence="3">
    <location>
        <begin position="391"/>
        <end position="400"/>
    </location>
</feature>
<dbReference type="EMBL" id="KV429180">
    <property type="protein sequence ID" value="KZT63480.1"/>
    <property type="molecule type" value="Genomic_DNA"/>
</dbReference>
<dbReference type="PANTHER" id="PTHR43364">
    <property type="entry name" value="NADH-SPECIFIC METHYLGLYOXAL REDUCTASE-RELATED"/>
    <property type="match status" value="1"/>
</dbReference>
<dbReference type="GO" id="GO:0016491">
    <property type="term" value="F:oxidoreductase activity"/>
    <property type="evidence" value="ECO:0007669"/>
    <property type="project" value="UniProtKB-KW"/>
</dbReference>
<keyword evidence="1" id="KW-0560">Oxidoreductase</keyword>
<protein>
    <submittedName>
        <fullName evidence="5">Arylalcohol dehydrogenase</fullName>
    </submittedName>
</protein>
<sequence length="400" mass="44435">MWWAPPPPPATALGHHRALAPLAGVHVSPMCLGSMSLGTKWDPVTGSTTKEETFKLLDAFYEAGGNFIDTSNNYQDEESEIFIGEWMEARGIREQIVVATKYSSNYKRGQEVRQMTHYAGNNMKSLHNSVEASLKKLRTDHIDLLYVHFWDWSCGIEEVMNGLHNLVVTGKVLYLGISDSPAWVVAKANTYARCMGKTPFCIYQGLWNVMQRDFERDIIPLARAEGMAIAPWGVLASGRIRTDEEEERRARTGEGGRADMASDEWKRTPEQRAVCQALEKVAAEVGAKSITAVAIAYVMQKTTYVFPVIGGRKINQLRDNIEALEIALSPEQIAYIESMVPFNPGFPAVMCGDGSWYCPLQGSAGHFDRWPFQQALRPSGIKPHKEPRGTNGVNGSNGHV</sequence>
<evidence type="ECO:0000313" key="5">
    <source>
        <dbReference type="EMBL" id="KZT63480.1"/>
    </source>
</evidence>
<evidence type="ECO:0000256" key="3">
    <source>
        <dbReference type="SAM" id="MobiDB-lite"/>
    </source>
</evidence>
<feature type="compositionally biased region" description="Basic and acidic residues" evidence="3">
    <location>
        <begin position="247"/>
        <end position="257"/>
    </location>
</feature>
<dbReference type="PANTHER" id="PTHR43364:SF2">
    <property type="entry name" value="ARYL-ALCOHOL DEHYDROGENASE AAD10-RELATED"/>
    <property type="match status" value="1"/>
</dbReference>
<evidence type="ECO:0000256" key="1">
    <source>
        <dbReference type="ARBA" id="ARBA00023002"/>
    </source>
</evidence>
<dbReference type="InterPro" id="IPR050523">
    <property type="entry name" value="AKR_Detox_Biosynth"/>
</dbReference>
<feature type="region of interest" description="Disordered" evidence="3">
    <location>
        <begin position="243"/>
        <end position="265"/>
    </location>
</feature>
<dbReference type="InterPro" id="IPR023210">
    <property type="entry name" value="NADP_OxRdtase_dom"/>
</dbReference>
<comment type="similarity">
    <text evidence="2">Belongs to the aldo/keto reductase family. Aldo/keto reductase 2 subfamily.</text>
</comment>